<evidence type="ECO:0008006" key="4">
    <source>
        <dbReference type="Google" id="ProtNLM"/>
    </source>
</evidence>
<dbReference type="InterPro" id="IPR012675">
    <property type="entry name" value="Beta-grasp_dom_sf"/>
</dbReference>
<organism evidence="2 3">
    <name type="scientific">Cutaneotrichosporon spelunceum</name>
    <dbReference type="NCBI Taxonomy" id="1672016"/>
    <lineage>
        <taxon>Eukaryota</taxon>
        <taxon>Fungi</taxon>
        <taxon>Dikarya</taxon>
        <taxon>Basidiomycota</taxon>
        <taxon>Agaricomycotina</taxon>
        <taxon>Tremellomycetes</taxon>
        <taxon>Trichosporonales</taxon>
        <taxon>Trichosporonaceae</taxon>
        <taxon>Cutaneotrichosporon</taxon>
    </lineage>
</organism>
<reference evidence="2" key="1">
    <citation type="journal article" date="2023" name="BMC Genomics">
        <title>Chromosome-level genome assemblies of Cutaneotrichosporon spp. (Trichosporonales, Basidiomycota) reveal imbalanced evolution between nucleotide sequences and chromosome synteny.</title>
        <authorList>
            <person name="Kobayashi Y."/>
            <person name="Kayamori A."/>
            <person name="Aoki K."/>
            <person name="Shiwa Y."/>
            <person name="Matsutani M."/>
            <person name="Fujita N."/>
            <person name="Sugita T."/>
            <person name="Iwasaki W."/>
            <person name="Tanaka N."/>
            <person name="Takashima M."/>
        </authorList>
    </citation>
    <scope>NUCLEOTIDE SEQUENCE</scope>
    <source>
        <strain evidence="2">HIS016</strain>
    </source>
</reference>
<dbReference type="AlphaFoldDB" id="A0AAD3TUH8"/>
<dbReference type="Proteomes" id="UP001222932">
    <property type="component" value="Unassembled WGS sequence"/>
</dbReference>
<evidence type="ECO:0000313" key="3">
    <source>
        <dbReference type="Proteomes" id="UP001222932"/>
    </source>
</evidence>
<sequence length="394" mass="41873">MLRPARPTLGFLQAFQPFQVRSYRPSAPVTSSGRRPIAVPVDPVPQCEISSPLDLATPAGSEPLPPPPHARSIAVRRSLLLFSLPIPPSSWPSHLEFASPLLAEVGTVLKRAGVSVNAVYDGAGNASFPSPTPEGGYSGTNTDADADTTAATTPMGEAYPATLHYADGKRFDFPSFSEGTLDSPQLRRALMYRPSGVLGEIPGEEGMQKQVLVCTHGARDCRCADYGSPLVTALRDVESVRVGPGGVVIREIAHVGGHKWAANALLLPSLDLLSNLRAGDAAALAAFAARREPTSAMWAHWRGRLGLDEAQQAKVWEGIQANFAPATAKGTGSERTRGERGERVSLAFRTFEGEVRRVDARVGDSLLSVAHQNQLPAMEGTCGGNAGECSPWKR</sequence>
<dbReference type="Pfam" id="PF06999">
    <property type="entry name" value="Suc_Fer-like"/>
    <property type="match status" value="1"/>
</dbReference>
<gene>
    <name evidence="2" type="ORF">CspeluHIS016_0305860</name>
</gene>
<dbReference type="Gene3D" id="3.10.20.30">
    <property type="match status" value="1"/>
</dbReference>
<comment type="caution">
    <text evidence="2">The sequence shown here is derived from an EMBL/GenBank/DDBJ whole genome shotgun (WGS) entry which is preliminary data.</text>
</comment>
<reference evidence="2" key="2">
    <citation type="submission" date="2023-06" db="EMBL/GenBank/DDBJ databases">
        <authorList>
            <person name="Kobayashi Y."/>
            <person name="Kayamori A."/>
            <person name="Aoki K."/>
            <person name="Shiwa Y."/>
            <person name="Fujita N."/>
            <person name="Sugita T."/>
            <person name="Iwasaki W."/>
            <person name="Tanaka N."/>
            <person name="Takashima M."/>
        </authorList>
    </citation>
    <scope>NUCLEOTIDE SEQUENCE</scope>
    <source>
        <strain evidence="2">HIS016</strain>
    </source>
</reference>
<dbReference type="PANTHER" id="PTHR31902:SF22">
    <property type="entry name" value="SLL1203 PROTEIN"/>
    <property type="match status" value="1"/>
</dbReference>
<protein>
    <recommendedName>
        <fullName evidence="4">Sucrase/ferredoxin-like-domain-containing protein</fullName>
    </recommendedName>
</protein>
<evidence type="ECO:0000256" key="1">
    <source>
        <dbReference type="SAM" id="MobiDB-lite"/>
    </source>
</evidence>
<evidence type="ECO:0000313" key="2">
    <source>
        <dbReference type="EMBL" id="GMK56746.1"/>
    </source>
</evidence>
<dbReference type="InterPro" id="IPR009737">
    <property type="entry name" value="Aim32/Apd1-like"/>
</dbReference>
<proteinExistence type="predicted"/>
<name>A0AAD3TUH8_9TREE</name>
<keyword evidence="3" id="KW-1185">Reference proteome</keyword>
<accession>A0AAD3TUH8</accession>
<dbReference type="PANTHER" id="PTHR31902">
    <property type="entry name" value="ACTIN PATCHES DISTAL PROTEIN 1"/>
    <property type="match status" value="1"/>
</dbReference>
<feature type="region of interest" description="Disordered" evidence="1">
    <location>
        <begin position="49"/>
        <end position="70"/>
    </location>
</feature>
<dbReference type="EMBL" id="BTCM01000003">
    <property type="protein sequence ID" value="GMK56746.1"/>
    <property type="molecule type" value="Genomic_DNA"/>
</dbReference>